<name>A0ABT9KG82_9PAST</name>
<dbReference type="EMBL" id="JAQAHH010000009">
    <property type="protein sequence ID" value="MDP9501045.1"/>
    <property type="molecule type" value="Genomic_DNA"/>
</dbReference>
<dbReference type="PANTHER" id="PTHR22916">
    <property type="entry name" value="GLYCOSYLTRANSFERASE"/>
    <property type="match status" value="1"/>
</dbReference>
<gene>
    <name evidence="2" type="ORF">O7M46_08735</name>
</gene>
<proteinExistence type="predicted"/>
<dbReference type="Pfam" id="PF00535">
    <property type="entry name" value="Glycos_transf_2"/>
    <property type="match status" value="1"/>
</dbReference>
<organism evidence="2 3">
    <name type="scientific">Bisgaard Taxon 45</name>
    <dbReference type="NCBI Taxonomy" id="304289"/>
    <lineage>
        <taxon>Bacteria</taxon>
        <taxon>Pseudomonadati</taxon>
        <taxon>Pseudomonadota</taxon>
        <taxon>Gammaproteobacteria</taxon>
        <taxon>Pasteurellales</taxon>
        <taxon>Pasteurellaceae</taxon>
    </lineage>
</organism>
<dbReference type="InterPro" id="IPR001173">
    <property type="entry name" value="Glyco_trans_2-like"/>
</dbReference>
<dbReference type="PANTHER" id="PTHR22916:SF3">
    <property type="entry name" value="UDP-GLCNAC:BETAGAL BETA-1,3-N-ACETYLGLUCOSAMINYLTRANSFERASE-LIKE PROTEIN 1"/>
    <property type="match status" value="1"/>
</dbReference>
<evidence type="ECO:0000313" key="2">
    <source>
        <dbReference type="EMBL" id="MDP9501045.1"/>
    </source>
</evidence>
<dbReference type="InterPro" id="IPR029044">
    <property type="entry name" value="Nucleotide-diphossugar_trans"/>
</dbReference>
<dbReference type="Proteomes" id="UP001224083">
    <property type="component" value="Unassembled WGS sequence"/>
</dbReference>
<evidence type="ECO:0000259" key="1">
    <source>
        <dbReference type="Pfam" id="PF00535"/>
    </source>
</evidence>
<dbReference type="Gene3D" id="3.90.550.10">
    <property type="entry name" value="Spore Coat Polysaccharide Biosynthesis Protein SpsA, Chain A"/>
    <property type="match status" value="1"/>
</dbReference>
<reference evidence="2 3" key="1">
    <citation type="submission" date="2022-12" db="EMBL/GenBank/DDBJ databases">
        <title>Genome sequence of Pasteurellaceae Bisgaard Taxon 45.</title>
        <authorList>
            <person name="Foggin C."/>
            <person name="Rosen L.E."/>
            <person name="Henton M."/>
            <person name="Buys A."/>
            <person name="Floyd T."/>
            <person name="Turner A.D."/>
            <person name="Tarbin J."/>
            <person name="Lloyd A.S."/>
            <person name="Chaitezvi C."/>
            <person name="Ellis R.J."/>
            <person name="Roberts H.C."/>
            <person name="Dastjerdi A."/>
            <person name="Nunez A."/>
            <person name="Van Vliet A.H."/>
            <person name="Steinbach F."/>
        </authorList>
    </citation>
    <scope>NUCLEOTIDE SEQUENCE [LARGE SCALE GENOMIC DNA]</scope>
    <source>
        <strain evidence="2 3">VF20HR</strain>
    </source>
</reference>
<keyword evidence="3" id="KW-1185">Reference proteome</keyword>
<protein>
    <submittedName>
        <fullName evidence="2">Glycosyltransferase family A protein</fullName>
    </submittedName>
</protein>
<sequence>MLNLLKIIKKYMHIQSLLHKKEYALLYAKYINRLSFKQQAYVICQLKLYDLFLIDPKWSHSVFFQLGLVIRGHYPNNDESVRRLIACADFRQNRHLIIAQLLAYSPQIAKALCPNTYRYHGLYLALLANLKDFVGLKEELTKLTSRILKNTPHYFLIKNFVEKENSKKLANINQFLRFYKLENITTINKKNPPNPNNIVSHTVVSDTKTYLNTPLITVLVTTFNSQKSIKNTLNSLLNQSYPNIEIIIIDDNSQDNTITILQEYKKRHNNINIISLKDNVGTYVAKTIGLKYATGEFITCQDSDDWAHPQKFALQVAPLLKNKELMVTFSKWIRLDSAGNPYARAIYPFMRFNPSSALFRKKEVCEKTILWDWVRIGADSELNARLKLIFGPKGYYTVNKPLTLGAHRKNSLMTDQKTGYINGLSVQREKYWKAWNIWHISQLKLGRPPILPSYPKREFYQHEQHPIADVTSYVIIQSKRDYYETN</sequence>
<evidence type="ECO:0000313" key="3">
    <source>
        <dbReference type="Proteomes" id="UP001224083"/>
    </source>
</evidence>
<feature type="domain" description="Glycosyltransferase 2-like" evidence="1">
    <location>
        <begin position="217"/>
        <end position="330"/>
    </location>
</feature>
<accession>A0ABT9KG82</accession>
<dbReference type="CDD" id="cd00761">
    <property type="entry name" value="Glyco_tranf_GTA_type"/>
    <property type="match status" value="1"/>
</dbReference>
<dbReference type="SUPFAM" id="SSF53448">
    <property type="entry name" value="Nucleotide-diphospho-sugar transferases"/>
    <property type="match status" value="1"/>
</dbReference>
<comment type="caution">
    <text evidence="2">The sequence shown here is derived from an EMBL/GenBank/DDBJ whole genome shotgun (WGS) entry which is preliminary data.</text>
</comment>